<evidence type="ECO:0000256" key="1">
    <source>
        <dbReference type="ARBA" id="ARBA00023125"/>
    </source>
</evidence>
<dbReference type="EMBL" id="NMQW01000016">
    <property type="protein sequence ID" value="OXM86272.1"/>
    <property type="molecule type" value="Genomic_DNA"/>
</dbReference>
<organism evidence="4 5">
    <name type="scientific">Paenibacillus rigui</name>
    <dbReference type="NCBI Taxonomy" id="554312"/>
    <lineage>
        <taxon>Bacteria</taxon>
        <taxon>Bacillati</taxon>
        <taxon>Bacillota</taxon>
        <taxon>Bacilli</taxon>
        <taxon>Bacillales</taxon>
        <taxon>Paenibacillaceae</taxon>
        <taxon>Paenibacillus</taxon>
    </lineage>
</organism>
<dbReference type="PROSITE" id="PS51500">
    <property type="entry name" value="SIN"/>
    <property type="match status" value="1"/>
</dbReference>
<name>A0A229USA0_9BACL</name>
<dbReference type="PANTHER" id="PTHR46797">
    <property type="entry name" value="HTH-TYPE TRANSCRIPTIONAL REGULATOR"/>
    <property type="match status" value="1"/>
</dbReference>
<dbReference type="Gene3D" id="1.10.260.40">
    <property type="entry name" value="lambda repressor-like DNA-binding domains"/>
    <property type="match status" value="1"/>
</dbReference>
<dbReference type="GO" id="GO:0003700">
    <property type="term" value="F:DNA-binding transcription factor activity"/>
    <property type="evidence" value="ECO:0007669"/>
    <property type="project" value="TreeGrafter"/>
</dbReference>
<dbReference type="InterPro" id="IPR001387">
    <property type="entry name" value="Cro/C1-type_HTH"/>
</dbReference>
<gene>
    <name evidence="4" type="ORF">CF651_11065</name>
</gene>
<evidence type="ECO:0000313" key="5">
    <source>
        <dbReference type="Proteomes" id="UP000215509"/>
    </source>
</evidence>
<dbReference type="SUPFAM" id="SSF47413">
    <property type="entry name" value="lambda repressor-like DNA-binding domains"/>
    <property type="match status" value="1"/>
</dbReference>
<dbReference type="PANTHER" id="PTHR46797:SF13">
    <property type="entry name" value="HTH-TYPE TRANSCRIPTIONAL REGULATOR SINR"/>
    <property type="match status" value="1"/>
</dbReference>
<protein>
    <submittedName>
        <fullName evidence="4">Transcriptional regulator</fullName>
    </submittedName>
</protein>
<reference evidence="4 5" key="1">
    <citation type="submission" date="2017-07" db="EMBL/GenBank/DDBJ databases">
        <title>Genome sequencing and assembly of Paenibacillus rigui.</title>
        <authorList>
            <person name="Mayilraj S."/>
        </authorList>
    </citation>
    <scope>NUCLEOTIDE SEQUENCE [LARGE SCALE GENOMIC DNA]</scope>
    <source>
        <strain evidence="4 5">JCM 16352</strain>
    </source>
</reference>
<dbReference type="SMART" id="SM00530">
    <property type="entry name" value="HTH_XRE"/>
    <property type="match status" value="1"/>
</dbReference>
<dbReference type="Pfam" id="PF08671">
    <property type="entry name" value="SinI"/>
    <property type="match status" value="1"/>
</dbReference>
<evidence type="ECO:0000313" key="4">
    <source>
        <dbReference type="EMBL" id="OXM86272.1"/>
    </source>
</evidence>
<proteinExistence type="predicted"/>
<keyword evidence="5" id="KW-1185">Reference proteome</keyword>
<evidence type="ECO:0000259" key="3">
    <source>
        <dbReference type="PROSITE" id="PS51500"/>
    </source>
</evidence>
<dbReference type="InterPro" id="IPR010982">
    <property type="entry name" value="Lambda_DNA-bd_dom_sf"/>
</dbReference>
<dbReference type="InterPro" id="IPR010981">
    <property type="entry name" value="SinR/SinI_dimer_dom"/>
</dbReference>
<dbReference type="OrthoDB" id="1859224at2"/>
<dbReference type="GO" id="GO:0046983">
    <property type="term" value="F:protein dimerization activity"/>
    <property type="evidence" value="ECO:0007669"/>
    <property type="project" value="InterPro"/>
</dbReference>
<dbReference type="PROSITE" id="PS50943">
    <property type="entry name" value="HTH_CROC1"/>
    <property type="match status" value="1"/>
</dbReference>
<keyword evidence="1" id="KW-0238">DNA-binding</keyword>
<dbReference type="CDD" id="cd00093">
    <property type="entry name" value="HTH_XRE"/>
    <property type="match status" value="1"/>
</dbReference>
<dbReference type="Pfam" id="PF01381">
    <property type="entry name" value="HTH_3"/>
    <property type="match status" value="1"/>
</dbReference>
<feature type="domain" description="Sin" evidence="3">
    <location>
        <begin position="63"/>
        <end position="101"/>
    </location>
</feature>
<dbReference type="AlphaFoldDB" id="A0A229USA0"/>
<feature type="domain" description="HTH cro/C1-type" evidence="2">
    <location>
        <begin position="6"/>
        <end position="61"/>
    </location>
</feature>
<comment type="caution">
    <text evidence="4">The sequence shown here is derived from an EMBL/GenBank/DDBJ whole genome shotgun (WGS) entry which is preliminary data.</text>
</comment>
<accession>A0A229USA0</accession>
<evidence type="ECO:0000259" key="2">
    <source>
        <dbReference type="PROSITE" id="PS50943"/>
    </source>
</evidence>
<dbReference type="GO" id="GO:0005829">
    <property type="term" value="C:cytosol"/>
    <property type="evidence" value="ECO:0007669"/>
    <property type="project" value="TreeGrafter"/>
</dbReference>
<dbReference type="InterPro" id="IPR036281">
    <property type="entry name" value="SinR/SinI_dimer_dom_sf"/>
</dbReference>
<sequence>MIGKRIRQLRIEKGLSLSELAESAGVAKSYLSRIERDIQHNPSIEFLEKIASVFHISVDVFLQKNSNIDEKTENDWHHLIKKAIDSGISIEQIEEFLDYSINRLNHKK</sequence>
<dbReference type="GO" id="GO:0003677">
    <property type="term" value="F:DNA binding"/>
    <property type="evidence" value="ECO:0007669"/>
    <property type="project" value="UniProtKB-KW"/>
</dbReference>
<dbReference type="SUPFAM" id="SSF47406">
    <property type="entry name" value="SinR repressor dimerisation domain-like"/>
    <property type="match status" value="1"/>
</dbReference>
<dbReference type="Proteomes" id="UP000215509">
    <property type="component" value="Unassembled WGS sequence"/>
</dbReference>
<dbReference type="InterPro" id="IPR050807">
    <property type="entry name" value="TransReg_Diox_bact_type"/>
</dbReference>
<dbReference type="RefSeq" id="WP_094014920.1">
    <property type="nucleotide sequence ID" value="NZ_NMQW01000016.1"/>
</dbReference>